<dbReference type="NCBIfam" id="TIGR02432">
    <property type="entry name" value="lysidine_TilS_N"/>
    <property type="match status" value="1"/>
</dbReference>
<keyword evidence="1 6" id="KW-0436">Ligase</keyword>
<comment type="subcellular location">
    <subcellularLocation>
        <location evidence="6">Cytoplasm</location>
    </subcellularLocation>
</comment>
<evidence type="ECO:0000259" key="7">
    <source>
        <dbReference type="Pfam" id="PF01171"/>
    </source>
</evidence>
<dbReference type="GO" id="GO:0005737">
    <property type="term" value="C:cytoplasm"/>
    <property type="evidence" value="ECO:0007669"/>
    <property type="project" value="UniProtKB-SubCell"/>
</dbReference>
<dbReference type="Proteomes" id="UP000705379">
    <property type="component" value="Unassembled WGS sequence"/>
</dbReference>
<dbReference type="InterPro" id="IPR011063">
    <property type="entry name" value="TilS/TtcA_N"/>
</dbReference>
<comment type="domain">
    <text evidence="6">The N-terminal region contains the highly conserved SGGXDS motif, predicted to be a P-loop motif involved in ATP binding.</text>
</comment>
<sequence>MLHLPCSARRGKNVAVRSAPEQHAGDQVLSSDQIDQTFENFHAFSCLAIGVSGGSDSLALLRLLHDWQQRSRWPGRFLVLTVDHGLRDESAQEAEFVGDLCLKIGVDHRTLRWTSAKPTSNLQDEARKARYRLLAEAMSEANAEALVLAHHRDDQVETFLDRLTRGSGVYGLGAMRADERSGPEGLRLLRPLLDVPKSQLQATLQQMGQGWCEDPSNDSTDYKRVRLRHLAAELAAEGLDVERLVETAGRLRRAADAINAWVGQVLQNNVEEHPAGPFALHCEQYSALPEEVRLRLVSRLILRVTGTAYPPRLAKLEALDLALCTDEDVRLTLGGAQIVRFGDRFCFWKEAGRRPPETTNLCGQGSMVWDDRFRISTVRGEKVEEGMMIGPLASAPAADVDFAFPEDMPKDAFATCPAIWRREKLLLVPGLFHSDLEIEVSIAVEHLRKLPMRTV</sequence>
<dbReference type="HAMAP" id="MF_01161">
    <property type="entry name" value="tRNA_Ile_lys_synt"/>
    <property type="match status" value="1"/>
</dbReference>
<comment type="catalytic activity">
    <reaction evidence="5 6">
        <text>cytidine(34) in tRNA(Ile2) + L-lysine + ATP = lysidine(34) in tRNA(Ile2) + AMP + diphosphate + H(+)</text>
        <dbReference type="Rhea" id="RHEA:43744"/>
        <dbReference type="Rhea" id="RHEA-COMP:10625"/>
        <dbReference type="Rhea" id="RHEA-COMP:10670"/>
        <dbReference type="ChEBI" id="CHEBI:15378"/>
        <dbReference type="ChEBI" id="CHEBI:30616"/>
        <dbReference type="ChEBI" id="CHEBI:32551"/>
        <dbReference type="ChEBI" id="CHEBI:33019"/>
        <dbReference type="ChEBI" id="CHEBI:82748"/>
        <dbReference type="ChEBI" id="CHEBI:83665"/>
        <dbReference type="ChEBI" id="CHEBI:456215"/>
        <dbReference type="EC" id="6.3.4.19"/>
    </reaction>
</comment>
<dbReference type="EMBL" id="QTKU01000002">
    <property type="protein sequence ID" value="MBS8260947.1"/>
    <property type="molecule type" value="Genomic_DNA"/>
</dbReference>
<evidence type="ECO:0000313" key="9">
    <source>
        <dbReference type="Proteomes" id="UP000705379"/>
    </source>
</evidence>
<evidence type="ECO:0000256" key="5">
    <source>
        <dbReference type="ARBA" id="ARBA00048539"/>
    </source>
</evidence>
<keyword evidence="6" id="KW-0963">Cytoplasm</keyword>
<dbReference type="InterPro" id="IPR014729">
    <property type="entry name" value="Rossmann-like_a/b/a_fold"/>
</dbReference>
<organism evidence="8 9">
    <name type="scientific">Roseibium polysiphoniae</name>
    <dbReference type="NCBI Taxonomy" id="2571221"/>
    <lineage>
        <taxon>Bacteria</taxon>
        <taxon>Pseudomonadati</taxon>
        <taxon>Pseudomonadota</taxon>
        <taxon>Alphaproteobacteria</taxon>
        <taxon>Hyphomicrobiales</taxon>
        <taxon>Stappiaceae</taxon>
        <taxon>Roseibium</taxon>
    </lineage>
</organism>
<proteinExistence type="inferred from homology"/>
<comment type="caution">
    <text evidence="8">The sequence shown here is derived from an EMBL/GenBank/DDBJ whole genome shotgun (WGS) entry which is preliminary data.</text>
</comment>
<dbReference type="GO" id="GO:0032267">
    <property type="term" value="F:tRNA(Ile)-lysidine synthase activity"/>
    <property type="evidence" value="ECO:0007669"/>
    <property type="project" value="UniProtKB-EC"/>
</dbReference>
<comment type="similarity">
    <text evidence="6">Belongs to the tRNA(Ile)-lysidine synthase family.</text>
</comment>
<accession>A0A944GT76</accession>
<reference evidence="8" key="1">
    <citation type="submission" date="2018-08" db="EMBL/GenBank/DDBJ databases">
        <authorList>
            <person name="Jin W."/>
            <person name="Wang H."/>
            <person name="Yang Y."/>
            <person name="Li M."/>
            <person name="Liu J."/>
        </authorList>
    </citation>
    <scope>NUCLEOTIDE SEQUENCE</scope>
    <source>
        <strain evidence="8">AESS21</strain>
    </source>
</reference>
<keyword evidence="3 6" id="KW-0547">Nucleotide-binding</keyword>
<feature type="binding site" evidence="6">
    <location>
        <begin position="52"/>
        <end position="57"/>
    </location>
    <ligand>
        <name>ATP</name>
        <dbReference type="ChEBI" id="CHEBI:30616"/>
    </ligand>
</feature>
<evidence type="ECO:0000256" key="6">
    <source>
        <dbReference type="HAMAP-Rule" id="MF_01161"/>
    </source>
</evidence>
<dbReference type="GO" id="GO:0005524">
    <property type="term" value="F:ATP binding"/>
    <property type="evidence" value="ECO:0007669"/>
    <property type="project" value="UniProtKB-UniRule"/>
</dbReference>
<comment type="function">
    <text evidence="6">Ligates lysine onto the cytidine present at position 34 of the AUA codon-specific tRNA(Ile) that contains the anticodon CAU, in an ATP-dependent manner. Cytidine is converted to lysidine, thus changing the amino acid specificity of the tRNA from methionine to isoleucine.</text>
</comment>
<dbReference type="PANTHER" id="PTHR43033:SF1">
    <property type="entry name" value="TRNA(ILE)-LYSIDINE SYNTHASE-RELATED"/>
    <property type="match status" value="1"/>
</dbReference>
<feature type="domain" description="tRNA(Ile)-lysidine/2-thiocytidine synthase N-terminal" evidence="7">
    <location>
        <begin position="47"/>
        <end position="229"/>
    </location>
</feature>
<dbReference type="CDD" id="cd01992">
    <property type="entry name" value="TilS_N"/>
    <property type="match status" value="1"/>
</dbReference>
<evidence type="ECO:0000256" key="4">
    <source>
        <dbReference type="ARBA" id="ARBA00022840"/>
    </source>
</evidence>
<evidence type="ECO:0000313" key="8">
    <source>
        <dbReference type="EMBL" id="MBS8260947.1"/>
    </source>
</evidence>
<dbReference type="GO" id="GO:0006400">
    <property type="term" value="P:tRNA modification"/>
    <property type="evidence" value="ECO:0007669"/>
    <property type="project" value="UniProtKB-UniRule"/>
</dbReference>
<dbReference type="Gene3D" id="3.40.50.620">
    <property type="entry name" value="HUPs"/>
    <property type="match status" value="1"/>
</dbReference>
<gene>
    <name evidence="6 8" type="primary">tilS</name>
    <name evidence="8" type="ORF">DYI23_12005</name>
</gene>
<keyword evidence="4 6" id="KW-0067">ATP-binding</keyword>
<dbReference type="InterPro" id="IPR012094">
    <property type="entry name" value="tRNA_Ile_lys_synt"/>
</dbReference>
<dbReference type="EC" id="6.3.4.19" evidence="6"/>
<evidence type="ECO:0000256" key="3">
    <source>
        <dbReference type="ARBA" id="ARBA00022741"/>
    </source>
</evidence>
<dbReference type="PANTHER" id="PTHR43033">
    <property type="entry name" value="TRNA(ILE)-LYSIDINE SYNTHASE-RELATED"/>
    <property type="match status" value="1"/>
</dbReference>
<dbReference type="AlphaFoldDB" id="A0A944GT76"/>
<keyword evidence="2 6" id="KW-0819">tRNA processing</keyword>
<protein>
    <recommendedName>
        <fullName evidence="6">tRNA(Ile)-lysidine synthase</fullName>
        <ecNumber evidence="6">6.3.4.19</ecNumber>
    </recommendedName>
    <alternativeName>
        <fullName evidence="6">tRNA(Ile)-2-lysyl-cytidine synthase</fullName>
    </alternativeName>
    <alternativeName>
        <fullName evidence="6">tRNA(Ile)-lysidine synthetase</fullName>
    </alternativeName>
</protein>
<dbReference type="InterPro" id="IPR012795">
    <property type="entry name" value="tRNA_Ile_lys_synt_N"/>
</dbReference>
<dbReference type="Pfam" id="PF01171">
    <property type="entry name" value="ATP_bind_3"/>
    <property type="match status" value="1"/>
</dbReference>
<evidence type="ECO:0000256" key="1">
    <source>
        <dbReference type="ARBA" id="ARBA00022598"/>
    </source>
</evidence>
<dbReference type="SUPFAM" id="SSF52402">
    <property type="entry name" value="Adenine nucleotide alpha hydrolases-like"/>
    <property type="match status" value="1"/>
</dbReference>
<name>A0A944GT76_9HYPH</name>
<evidence type="ECO:0000256" key="2">
    <source>
        <dbReference type="ARBA" id="ARBA00022694"/>
    </source>
</evidence>
<reference evidence="8" key="2">
    <citation type="journal article" date="2021" name="Microorganisms">
        <title>Bacterial Dimethylsulfoniopropionate Biosynthesis in the East China Sea.</title>
        <authorList>
            <person name="Liu J."/>
            <person name="Zhang Y."/>
            <person name="Liu J."/>
            <person name="Zhong H."/>
            <person name="Williams B.T."/>
            <person name="Zheng Y."/>
            <person name="Curson A.R.J."/>
            <person name="Sun C."/>
            <person name="Sun H."/>
            <person name="Song D."/>
            <person name="Wagner Mackenzie B."/>
            <person name="Bermejo Martinez A."/>
            <person name="Todd J.D."/>
            <person name="Zhang X.H."/>
        </authorList>
    </citation>
    <scope>NUCLEOTIDE SEQUENCE</scope>
    <source>
        <strain evidence="8">AESS21</strain>
    </source>
</reference>